<name>A0A8T1TXB2_9STRA</name>
<proteinExistence type="predicted"/>
<reference evidence="4" key="1">
    <citation type="submission" date="2021-01" db="EMBL/GenBank/DDBJ databases">
        <title>Phytophthora aleatoria, a newly-described species from Pinus radiata is distinct from Phytophthora cactorum isolates based on comparative genomics.</title>
        <authorList>
            <person name="Mcdougal R."/>
            <person name="Panda P."/>
            <person name="Williams N."/>
            <person name="Studholme D.J."/>
        </authorList>
    </citation>
    <scope>NUCLEOTIDE SEQUENCE</scope>
    <source>
        <strain evidence="4">NZFS 3830</strain>
    </source>
</reference>
<dbReference type="PANTHER" id="PTHR31836">
    <property type="match status" value="1"/>
</dbReference>
<evidence type="ECO:0008006" key="6">
    <source>
        <dbReference type="Google" id="ProtNLM"/>
    </source>
</evidence>
<feature type="transmembrane region" description="Helical" evidence="2">
    <location>
        <begin position="267"/>
        <end position="287"/>
    </location>
</feature>
<evidence type="ECO:0000256" key="2">
    <source>
        <dbReference type="SAM" id="Phobius"/>
    </source>
</evidence>
<comment type="caution">
    <text evidence="4">The sequence shown here is derived from an EMBL/GenBank/DDBJ whole genome shotgun (WGS) entry which is preliminary data.</text>
</comment>
<keyword evidence="1 3" id="KW-0732">Signal</keyword>
<protein>
    <recommendedName>
        <fullName evidence="6">Expansin-like EG45 domain-containing protein</fullName>
    </recommendedName>
</protein>
<dbReference type="AlphaFoldDB" id="A0A8T1TXB2"/>
<evidence type="ECO:0000256" key="1">
    <source>
        <dbReference type="ARBA" id="ARBA00022729"/>
    </source>
</evidence>
<keyword evidence="2" id="KW-1133">Transmembrane helix</keyword>
<dbReference type="CDD" id="cd22271">
    <property type="entry name" value="DPBB_EXP_N-like"/>
    <property type="match status" value="1"/>
</dbReference>
<evidence type="ECO:0000256" key="3">
    <source>
        <dbReference type="SAM" id="SignalP"/>
    </source>
</evidence>
<dbReference type="EMBL" id="JAENGZ010001331">
    <property type="protein sequence ID" value="KAG6948767.1"/>
    <property type="molecule type" value="Genomic_DNA"/>
</dbReference>
<dbReference type="PANTHER" id="PTHR31836:SF21">
    <property type="entry name" value="EXPANSIN-LIKE PROTEIN 7"/>
    <property type="match status" value="1"/>
</dbReference>
<sequence>MFQQVCVWLSALASMALASSDTYYSGNSLLYTHEEFSSGNCNFMYDPGVGNYYAALNSDQWDSTLNCGRCAEVSSDETSAVTVYIVDKCTECEDEGLGLSPLVFKQLTRSDPSLSIKWKFVDCPVSGNIEYCANSLSKSSWLAVQPANSVTGVASMKIASQDATLVESSFYFVLNGSKVNMSAVNIELTSISGESLTETLSLVAGNCTEGTSNLAASFSHQQESEVNEYFDTLKSGDDGYTAGKVTPPNDSEQIVTRSEATSSGSSLLFVVPVLLLVVGGIALVYIIKRKKRLSGQRIDREKEKSSFGTLNSPVLVKETIAKI</sequence>
<dbReference type="OrthoDB" id="406505at2759"/>
<feature type="chain" id="PRO_5035880084" description="Expansin-like EG45 domain-containing protein" evidence="3">
    <location>
        <begin position="19"/>
        <end position="323"/>
    </location>
</feature>
<gene>
    <name evidence="4" type="ORF">JG687_00015263</name>
</gene>
<evidence type="ECO:0000313" key="5">
    <source>
        <dbReference type="Proteomes" id="UP000688947"/>
    </source>
</evidence>
<feature type="signal peptide" evidence="3">
    <location>
        <begin position="1"/>
        <end position="18"/>
    </location>
</feature>
<evidence type="ECO:0000313" key="4">
    <source>
        <dbReference type="EMBL" id="KAG6948767.1"/>
    </source>
</evidence>
<accession>A0A8T1TXB2</accession>
<keyword evidence="2" id="KW-0812">Transmembrane</keyword>
<keyword evidence="2" id="KW-0472">Membrane</keyword>
<organism evidence="4 5">
    <name type="scientific">Phytophthora cactorum</name>
    <dbReference type="NCBI Taxonomy" id="29920"/>
    <lineage>
        <taxon>Eukaryota</taxon>
        <taxon>Sar</taxon>
        <taxon>Stramenopiles</taxon>
        <taxon>Oomycota</taxon>
        <taxon>Peronosporomycetes</taxon>
        <taxon>Peronosporales</taxon>
        <taxon>Peronosporaceae</taxon>
        <taxon>Phytophthora</taxon>
    </lineage>
</organism>
<dbReference type="Proteomes" id="UP000688947">
    <property type="component" value="Unassembled WGS sequence"/>
</dbReference>
<dbReference type="InterPro" id="IPR051477">
    <property type="entry name" value="Expansin_CellWall"/>
</dbReference>
<dbReference type="VEuPathDB" id="FungiDB:PC110_g18866"/>